<gene>
    <name evidence="1" type="ORF">SK854_33565</name>
</gene>
<keyword evidence="2" id="KW-1185">Reference proteome</keyword>
<proteinExistence type="predicted"/>
<accession>A0ABU4V5M7</accession>
<dbReference type="Proteomes" id="UP001285352">
    <property type="component" value="Unassembled WGS sequence"/>
</dbReference>
<protein>
    <submittedName>
        <fullName evidence="1">Imm1 family immunity protein</fullName>
    </submittedName>
</protein>
<evidence type="ECO:0000313" key="2">
    <source>
        <dbReference type="Proteomes" id="UP001285352"/>
    </source>
</evidence>
<comment type="caution">
    <text evidence="1">The sequence shown here is derived from an EMBL/GenBank/DDBJ whole genome shotgun (WGS) entry which is preliminary data.</text>
</comment>
<evidence type="ECO:0000313" key="1">
    <source>
        <dbReference type="EMBL" id="MDX8147081.1"/>
    </source>
</evidence>
<dbReference type="InterPro" id="IPR025680">
    <property type="entry name" value="DddI"/>
</dbReference>
<dbReference type="RefSeq" id="WP_319979139.1">
    <property type="nucleotide sequence ID" value="NZ_JAXAVU010000013.1"/>
</dbReference>
<organism evidence="1 2">
    <name type="scientific">Lentzea sokolovensis</name>
    <dbReference type="NCBI Taxonomy" id="3095429"/>
    <lineage>
        <taxon>Bacteria</taxon>
        <taxon>Bacillati</taxon>
        <taxon>Actinomycetota</taxon>
        <taxon>Actinomycetes</taxon>
        <taxon>Pseudonocardiales</taxon>
        <taxon>Pseudonocardiaceae</taxon>
        <taxon>Lentzea</taxon>
    </lineage>
</organism>
<dbReference type="Pfam" id="PF14430">
    <property type="entry name" value="Imm1"/>
    <property type="match status" value="1"/>
</dbReference>
<reference evidence="1 2" key="1">
    <citation type="submission" date="2023-11" db="EMBL/GenBank/DDBJ databases">
        <title>Lentzea sokolovensis, sp. nov., Lentzea kristufkii, sp. nov., and Lentzea miocenensis, sp. nov., rare actinobacteria from Sokolov Coal Basin, Miocene lacustrine sediment, Czech Republic.</title>
        <authorList>
            <person name="Lara A."/>
            <person name="Kotroba L."/>
            <person name="Nouioui I."/>
            <person name="Neumann-Schaal M."/>
            <person name="Mast Y."/>
            <person name="Chronakova A."/>
        </authorList>
    </citation>
    <scope>NUCLEOTIDE SEQUENCE [LARGE SCALE GENOMIC DNA]</scope>
    <source>
        <strain evidence="1 2">BCCO 10_0061</strain>
    </source>
</reference>
<name>A0ABU4V5M7_9PSEU</name>
<dbReference type="EMBL" id="JAXAVU010000013">
    <property type="protein sequence ID" value="MDX8147081.1"/>
    <property type="molecule type" value="Genomic_DNA"/>
</dbReference>
<sequence>MAALEVWYDQKPEDDFNPGDPAIIIRTHEELAVLLDRVSEQSARQPCPSIITVYVADDPYRFPSVRAGVGAEQGYVQVSSRTGRRATLGDDIVGDRVYDFQGHGEDVPLRHEVPLTAVRAVLAAYLDHGGLIPDDFPGLLEVH</sequence>